<sequence length="374" mass="44368">MANSNEEILQVISLFRHGARNTFVNLDNNDYYPTDLCEDKIINTINKGKHFVNKYFNVFSPSPFNNNDFKCYISDTTRTIKTIIYRLSDFVPQEDFKNMKQEELKEFTFKNLPNVVYDDNIFKSFGYANRITCNYFKKDPDYELLLKELESEIGKESEKALEHYKNYLNHPNFKKMAFPNFVIISIYDFLFNVKPEVQKTFTKEHLIIKDVMKKLNANKRIMDINVSNKNTLLCILHQLLTHYHEEMKKVKENDKDKKKIVLFSAHDLYLSSLINFLGVDKTNYSYGFDDEINFIIFKKGNGDGGDDDDKEKLYVKIEYNDDLLDIPFSTMENKKECELDTLLNKIEKEYLFCSFQEIMDFCHLKNEKEFFPSK</sequence>
<evidence type="ECO:0000256" key="1">
    <source>
        <dbReference type="ARBA" id="ARBA00022801"/>
    </source>
</evidence>
<dbReference type="OrthoDB" id="10400605at2759"/>
<reference evidence="2 3" key="1">
    <citation type="submission" date="2016-08" db="EMBL/GenBank/DDBJ databases">
        <title>A Parts List for Fungal Cellulosomes Revealed by Comparative Genomics.</title>
        <authorList>
            <consortium name="DOE Joint Genome Institute"/>
            <person name="Haitjema C.H."/>
            <person name="Gilmore S.P."/>
            <person name="Henske J.K."/>
            <person name="Solomon K.V."/>
            <person name="De Groot R."/>
            <person name="Kuo A."/>
            <person name="Mondo S.J."/>
            <person name="Salamov A.A."/>
            <person name="Labutti K."/>
            <person name="Zhao Z."/>
            <person name="Chiniquy J."/>
            <person name="Barry K."/>
            <person name="Brewer H.M."/>
            <person name="Purvine S.O."/>
            <person name="Wright A.T."/>
            <person name="Boxma B."/>
            <person name="Van Alen T."/>
            <person name="Hackstein J.H."/>
            <person name="Baker S.E."/>
            <person name="Grigoriev I.V."/>
            <person name="O'Malley M.A."/>
        </authorList>
    </citation>
    <scope>NUCLEOTIDE SEQUENCE [LARGE SCALE GENOMIC DNA]</scope>
    <source>
        <strain evidence="2 3">S4</strain>
    </source>
</reference>
<organism evidence="2 3">
    <name type="scientific">Anaeromyces robustus</name>
    <dbReference type="NCBI Taxonomy" id="1754192"/>
    <lineage>
        <taxon>Eukaryota</taxon>
        <taxon>Fungi</taxon>
        <taxon>Fungi incertae sedis</taxon>
        <taxon>Chytridiomycota</taxon>
        <taxon>Chytridiomycota incertae sedis</taxon>
        <taxon>Neocallimastigomycetes</taxon>
        <taxon>Neocallimastigales</taxon>
        <taxon>Neocallimastigaceae</taxon>
        <taxon>Anaeromyces</taxon>
    </lineage>
</organism>
<evidence type="ECO:0000313" key="3">
    <source>
        <dbReference type="Proteomes" id="UP000193944"/>
    </source>
</evidence>
<dbReference type="AlphaFoldDB" id="A0A1Y1XHE4"/>
<name>A0A1Y1XHE4_9FUNG</name>
<proteinExistence type="predicted"/>
<dbReference type="InterPro" id="IPR050645">
    <property type="entry name" value="Histidine_acid_phosphatase"/>
</dbReference>
<keyword evidence="1" id="KW-0378">Hydrolase</keyword>
<gene>
    <name evidence="2" type="ORF">BCR32DRAFT_276464</name>
</gene>
<dbReference type="GO" id="GO:0016791">
    <property type="term" value="F:phosphatase activity"/>
    <property type="evidence" value="ECO:0007669"/>
    <property type="project" value="TreeGrafter"/>
</dbReference>
<dbReference type="Gene3D" id="3.40.50.1240">
    <property type="entry name" value="Phosphoglycerate mutase-like"/>
    <property type="match status" value="1"/>
</dbReference>
<evidence type="ECO:0000313" key="2">
    <source>
        <dbReference type="EMBL" id="ORX85169.1"/>
    </source>
</evidence>
<dbReference type="Proteomes" id="UP000193944">
    <property type="component" value="Unassembled WGS sequence"/>
</dbReference>
<dbReference type="PANTHER" id="PTHR11567">
    <property type="entry name" value="ACID PHOSPHATASE-RELATED"/>
    <property type="match status" value="1"/>
</dbReference>
<comment type="caution">
    <text evidence="2">The sequence shown here is derived from an EMBL/GenBank/DDBJ whole genome shotgun (WGS) entry which is preliminary data.</text>
</comment>
<dbReference type="InterPro" id="IPR029033">
    <property type="entry name" value="His_PPase_superfam"/>
</dbReference>
<accession>A0A1Y1XHE4</accession>
<keyword evidence="3" id="KW-1185">Reference proteome</keyword>
<reference evidence="2 3" key="2">
    <citation type="submission" date="2016-08" db="EMBL/GenBank/DDBJ databases">
        <title>Pervasive Adenine N6-methylation of Active Genes in Fungi.</title>
        <authorList>
            <consortium name="DOE Joint Genome Institute"/>
            <person name="Mondo S.J."/>
            <person name="Dannebaum R.O."/>
            <person name="Kuo R.C."/>
            <person name="Labutti K."/>
            <person name="Haridas S."/>
            <person name="Kuo A."/>
            <person name="Salamov A."/>
            <person name="Ahrendt S.R."/>
            <person name="Lipzen A."/>
            <person name="Sullivan W."/>
            <person name="Andreopoulos W.B."/>
            <person name="Clum A."/>
            <person name="Lindquist E."/>
            <person name="Daum C."/>
            <person name="Ramamoorthy G.K."/>
            <person name="Gryganskyi A."/>
            <person name="Culley D."/>
            <person name="Magnuson J.K."/>
            <person name="James T.Y."/>
            <person name="O'Malley M.A."/>
            <person name="Stajich J.E."/>
            <person name="Spatafora J.W."/>
            <person name="Visel A."/>
            <person name="Grigoriev I.V."/>
        </authorList>
    </citation>
    <scope>NUCLEOTIDE SEQUENCE [LARGE SCALE GENOMIC DNA]</scope>
    <source>
        <strain evidence="2 3">S4</strain>
    </source>
</reference>
<dbReference type="EMBL" id="MCFG01000039">
    <property type="protein sequence ID" value="ORX85169.1"/>
    <property type="molecule type" value="Genomic_DNA"/>
</dbReference>
<dbReference type="PANTHER" id="PTHR11567:SF110">
    <property type="entry name" value="2-PHOSPHOXYLOSE PHOSPHATASE 1"/>
    <property type="match status" value="1"/>
</dbReference>
<dbReference type="SUPFAM" id="SSF53254">
    <property type="entry name" value="Phosphoglycerate mutase-like"/>
    <property type="match status" value="1"/>
</dbReference>
<protein>
    <submittedName>
        <fullName evidence="2">Phosphoglycerate mutase-like protein</fullName>
    </submittedName>
</protein>